<accession>A0AAV7XMG1</accession>
<evidence type="ECO:0000256" key="1">
    <source>
        <dbReference type="ARBA" id="ARBA00018419"/>
    </source>
</evidence>
<dbReference type="InterPro" id="IPR036770">
    <property type="entry name" value="Ankyrin_rpt-contain_sf"/>
</dbReference>
<dbReference type="Gene3D" id="1.20.80.10">
    <property type="match status" value="1"/>
</dbReference>
<keyword evidence="8" id="KW-1185">Reference proteome</keyword>
<dbReference type="PROSITE" id="PS50297">
    <property type="entry name" value="ANK_REP_REGION"/>
    <property type="match status" value="1"/>
</dbReference>
<dbReference type="SMART" id="SM00248">
    <property type="entry name" value="ANK"/>
    <property type="match status" value="2"/>
</dbReference>
<dbReference type="SUPFAM" id="SSF47027">
    <property type="entry name" value="Acyl-CoA binding protein"/>
    <property type="match status" value="1"/>
</dbReference>
<dbReference type="PANTHER" id="PTHR24119">
    <property type="entry name" value="ACYL-COA-BINDING DOMAIN-CONTAINING PROTEIN 6"/>
    <property type="match status" value="1"/>
</dbReference>
<dbReference type="AlphaFoldDB" id="A0AAV7XMG1"/>
<gene>
    <name evidence="7" type="ORF">ONE63_008825</name>
</gene>
<dbReference type="Gene3D" id="1.25.40.20">
    <property type="entry name" value="Ankyrin repeat-containing domain"/>
    <property type="match status" value="1"/>
</dbReference>
<dbReference type="EMBL" id="JAPTSV010000006">
    <property type="protein sequence ID" value="KAJ1527306.1"/>
    <property type="molecule type" value="Genomic_DNA"/>
</dbReference>
<organism evidence="7 8">
    <name type="scientific">Megalurothrips usitatus</name>
    <name type="common">bean blossom thrips</name>
    <dbReference type="NCBI Taxonomy" id="439358"/>
    <lineage>
        <taxon>Eukaryota</taxon>
        <taxon>Metazoa</taxon>
        <taxon>Ecdysozoa</taxon>
        <taxon>Arthropoda</taxon>
        <taxon>Hexapoda</taxon>
        <taxon>Insecta</taxon>
        <taxon>Pterygota</taxon>
        <taxon>Neoptera</taxon>
        <taxon>Paraneoptera</taxon>
        <taxon>Thysanoptera</taxon>
        <taxon>Terebrantia</taxon>
        <taxon>Thripoidea</taxon>
        <taxon>Thripidae</taxon>
        <taxon>Megalurothrips</taxon>
    </lineage>
</organism>
<dbReference type="PROSITE" id="PS50088">
    <property type="entry name" value="ANK_REPEAT"/>
    <property type="match status" value="1"/>
</dbReference>
<feature type="repeat" description="ANK" evidence="5">
    <location>
        <begin position="401"/>
        <end position="433"/>
    </location>
</feature>
<dbReference type="InterPro" id="IPR029063">
    <property type="entry name" value="SAM-dependent_MTases_sf"/>
</dbReference>
<keyword evidence="2" id="KW-0677">Repeat</keyword>
<dbReference type="InterPro" id="IPR014352">
    <property type="entry name" value="FERM/acyl-CoA-bd_prot_sf"/>
</dbReference>
<dbReference type="Gene3D" id="3.40.50.150">
    <property type="entry name" value="Vaccinia Virus protein VP39"/>
    <property type="match status" value="1"/>
</dbReference>
<dbReference type="Pfam" id="PF00887">
    <property type="entry name" value="ACBP"/>
    <property type="match status" value="1"/>
</dbReference>
<dbReference type="PANTHER" id="PTHR24119:SF0">
    <property type="entry name" value="ACYL-COA-BINDING DOMAIN-CONTAINING PROTEIN 6"/>
    <property type="match status" value="1"/>
</dbReference>
<feature type="domain" description="ACB" evidence="6">
    <location>
        <begin position="221"/>
        <end position="307"/>
    </location>
</feature>
<evidence type="ECO:0000259" key="6">
    <source>
        <dbReference type="PROSITE" id="PS51228"/>
    </source>
</evidence>
<evidence type="ECO:0000256" key="4">
    <source>
        <dbReference type="ARBA" id="ARBA00023121"/>
    </source>
</evidence>
<dbReference type="GO" id="GO:0000062">
    <property type="term" value="F:fatty-acyl-CoA binding"/>
    <property type="evidence" value="ECO:0007669"/>
    <property type="project" value="InterPro"/>
</dbReference>
<evidence type="ECO:0000313" key="7">
    <source>
        <dbReference type="EMBL" id="KAJ1527306.1"/>
    </source>
</evidence>
<dbReference type="InterPro" id="IPR000582">
    <property type="entry name" value="Acyl-CoA-binding_protein"/>
</dbReference>
<dbReference type="PRINTS" id="PR00689">
    <property type="entry name" value="ACOABINDINGP"/>
</dbReference>
<protein>
    <recommendedName>
        <fullName evidence="1">Acyl-CoA-binding domain-containing protein 6</fullName>
    </recommendedName>
</protein>
<dbReference type="SUPFAM" id="SSF48403">
    <property type="entry name" value="Ankyrin repeat"/>
    <property type="match status" value="1"/>
</dbReference>
<evidence type="ECO:0000256" key="5">
    <source>
        <dbReference type="PROSITE-ProRule" id="PRU00023"/>
    </source>
</evidence>
<sequence length="459" mass="51264">MSDVVSEQVKKFIFHSGASKSEDGEEETLEILIPEQLQASYSFYTWPSAPVLAWFLWERRKQLPGKHIVELGAGTALPGILAAKCGAFVTLTDSACLPKSLQHVHHCCEVNGLLPNQVRVLGLTWGLFVNNIFTLGPIDLILGSDCFYEPSIFEDIIVTVAFLLEKNPDARFLCVYQERSSDWSIEHHLNKWQLRCEQIPIDNLGADSAIMAEASLLQSELAEEFRLAAEHVKSTLVSRLDPSQLLGLYALYKQATQGRCPPEKPRWYQLQEKQKWEAWSSLGDMEQSDAMSGYVRMVSELDPGWTSEQGQDRPSEGWVTVSCLSNTDEFIHDSDKTVFDWVKEGDVQRVRSAVLKEGVDVNAVDAEGMGLIHWAADRDNVDMLKMLVAELKADVNLQDQEGQTALHYAASCGHVSVVKYLVEQGADQTIADVYGMLPAHVASEEEMCHLFNPVKSSCQ</sequence>
<proteinExistence type="predicted"/>
<evidence type="ECO:0000256" key="2">
    <source>
        <dbReference type="ARBA" id="ARBA00022737"/>
    </source>
</evidence>
<dbReference type="InterPro" id="IPR002110">
    <property type="entry name" value="Ankyrin_rpt"/>
</dbReference>
<dbReference type="Pfam" id="PF10294">
    <property type="entry name" value="Methyltransf_16"/>
    <property type="match status" value="1"/>
</dbReference>
<dbReference type="PROSITE" id="PS51228">
    <property type="entry name" value="ACB_2"/>
    <property type="match status" value="1"/>
</dbReference>
<comment type="caution">
    <text evidence="7">The sequence shown here is derived from an EMBL/GenBank/DDBJ whole genome shotgun (WGS) entry which is preliminary data.</text>
</comment>
<dbReference type="Pfam" id="PF12796">
    <property type="entry name" value="Ank_2"/>
    <property type="match status" value="1"/>
</dbReference>
<dbReference type="Proteomes" id="UP001075354">
    <property type="component" value="Chromosome 6"/>
</dbReference>
<evidence type="ECO:0000313" key="8">
    <source>
        <dbReference type="Proteomes" id="UP001075354"/>
    </source>
</evidence>
<dbReference type="InterPro" id="IPR035984">
    <property type="entry name" value="Acyl-CoA-binding_sf"/>
</dbReference>
<reference evidence="7" key="1">
    <citation type="submission" date="2022-12" db="EMBL/GenBank/DDBJ databases">
        <title>Chromosome-level genome assembly of the bean flower thrips Megalurothrips usitatus.</title>
        <authorList>
            <person name="Ma L."/>
            <person name="Liu Q."/>
            <person name="Li H."/>
            <person name="Cai W."/>
        </authorList>
    </citation>
    <scope>NUCLEOTIDE SEQUENCE</scope>
    <source>
        <strain evidence="7">Cailab_2022a</strain>
    </source>
</reference>
<dbReference type="SUPFAM" id="SSF53335">
    <property type="entry name" value="S-adenosyl-L-methionine-dependent methyltransferases"/>
    <property type="match status" value="1"/>
</dbReference>
<keyword evidence="3 5" id="KW-0040">ANK repeat</keyword>
<keyword evidence="4" id="KW-0446">Lipid-binding</keyword>
<dbReference type="InterPro" id="IPR019410">
    <property type="entry name" value="Methyltransf_16"/>
</dbReference>
<name>A0AAV7XMG1_9NEOP</name>
<evidence type="ECO:0000256" key="3">
    <source>
        <dbReference type="ARBA" id="ARBA00023043"/>
    </source>
</evidence>